<evidence type="ECO:0000313" key="1">
    <source>
        <dbReference type="EMBL" id="TFE04053.1"/>
    </source>
</evidence>
<keyword evidence="2" id="KW-1185">Reference proteome</keyword>
<dbReference type="OrthoDB" id="6636929at2"/>
<sequence length="298" mass="34634">MNTIILNKWSHITLPLQSRSRASVTRDKKVLFIDVYMNHFENKDIRTFREDFTIQQLDQNDMTSYVIQDVPFPPSNFDTFTDGTLLLASARCLRTRDWIQQNVRRYSEESECLDEFVLGDGIWNLAIDDKDRIWVGYFDEGVYGNMGWKKPIGWSGLVAFSSTGEVLFRPELPMIHELLSLNVQHADQVYAHYTLFSSIIHLDHFEEVEHNDIDEKVEIGPIMMIDDALVTYEYGSGSLTVLRKQEGIFRKEQAFLLKDQGGNQLHDQYAVVKMRGNQLFLFNDFGIFQIELTAELLE</sequence>
<protein>
    <submittedName>
        <fullName evidence="1">Uncharacterized protein</fullName>
    </submittedName>
</protein>
<dbReference type="RefSeq" id="WP_134378959.1">
    <property type="nucleotide sequence ID" value="NZ_SORX01000001.1"/>
</dbReference>
<proteinExistence type="predicted"/>
<dbReference type="Proteomes" id="UP000297776">
    <property type="component" value="Unassembled WGS sequence"/>
</dbReference>
<organism evidence="1 2">
    <name type="scientific">Jeotgalibacillus salarius</name>
    <dbReference type="NCBI Taxonomy" id="546023"/>
    <lineage>
        <taxon>Bacteria</taxon>
        <taxon>Bacillati</taxon>
        <taxon>Bacillota</taxon>
        <taxon>Bacilli</taxon>
        <taxon>Bacillales</taxon>
        <taxon>Caryophanaceae</taxon>
        <taxon>Jeotgalibacillus</taxon>
    </lineage>
</organism>
<gene>
    <name evidence="1" type="ORF">E2626_01620</name>
</gene>
<reference evidence="1 2" key="1">
    <citation type="submission" date="2019-03" db="EMBL/GenBank/DDBJ databases">
        <authorList>
            <person name="Yang Y."/>
        </authorList>
    </citation>
    <scope>NUCLEOTIDE SEQUENCE [LARGE SCALE GENOMIC DNA]</scope>
    <source>
        <strain evidence="1 2">ASL-1</strain>
    </source>
</reference>
<evidence type="ECO:0000313" key="2">
    <source>
        <dbReference type="Proteomes" id="UP000297776"/>
    </source>
</evidence>
<dbReference type="AlphaFoldDB" id="A0A4Y8LN88"/>
<name>A0A4Y8LN88_9BACL</name>
<comment type="caution">
    <text evidence="1">The sequence shown here is derived from an EMBL/GenBank/DDBJ whole genome shotgun (WGS) entry which is preliminary data.</text>
</comment>
<dbReference type="EMBL" id="SORX01000001">
    <property type="protein sequence ID" value="TFE04053.1"/>
    <property type="molecule type" value="Genomic_DNA"/>
</dbReference>
<accession>A0A4Y8LN88</accession>